<dbReference type="PANTHER" id="PTHR11474:SF126">
    <property type="entry name" value="TYROSINASE-LIKE PROTEIN TYR-1-RELATED"/>
    <property type="match status" value="1"/>
</dbReference>
<dbReference type="AlphaFoldDB" id="A0A6A6E3M2"/>
<dbReference type="OrthoDB" id="6132182at2759"/>
<dbReference type="InterPro" id="IPR050316">
    <property type="entry name" value="Tyrosinase/Hemocyanin"/>
</dbReference>
<evidence type="ECO:0000313" key="4">
    <source>
        <dbReference type="EMBL" id="KAF2186527.1"/>
    </source>
</evidence>
<dbReference type="InterPro" id="IPR002227">
    <property type="entry name" value="Tyrosinase_Cu-bd"/>
</dbReference>
<dbReference type="Proteomes" id="UP000800200">
    <property type="component" value="Unassembled WGS sequence"/>
</dbReference>
<evidence type="ECO:0000256" key="2">
    <source>
        <dbReference type="ARBA" id="ARBA00023008"/>
    </source>
</evidence>
<name>A0A6A6E3M2_9PEZI</name>
<dbReference type="PANTHER" id="PTHR11474">
    <property type="entry name" value="TYROSINASE FAMILY MEMBER"/>
    <property type="match status" value="1"/>
</dbReference>
<dbReference type="SUPFAM" id="SSF48056">
    <property type="entry name" value="Di-copper centre-containing domain"/>
    <property type="match status" value="1"/>
</dbReference>
<keyword evidence="2" id="KW-0186">Copper</keyword>
<accession>A0A6A6E3M2</accession>
<dbReference type="GO" id="GO:0046872">
    <property type="term" value="F:metal ion binding"/>
    <property type="evidence" value="ECO:0007669"/>
    <property type="project" value="UniProtKB-KW"/>
</dbReference>
<keyword evidence="1" id="KW-0479">Metal-binding</keyword>
<evidence type="ECO:0000256" key="1">
    <source>
        <dbReference type="ARBA" id="ARBA00022723"/>
    </source>
</evidence>
<evidence type="ECO:0000313" key="5">
    <source>
        <dbReference type="Proteomes" id="UP000800200"/>
    </source>
</evidence>
<protein>
    <submittedName>
        <fullName evidence="4">Di-copper centre-containing protein</fullName>
    </submittedName>
</protein>
<dbReference type="InterPro" id="IPR008922">
    <property type="entry name" value="Di-copper_centre_dom_sf"/>
</dbReference>
<dbReference type="GO" id="GO:0016491">
    <property type="term" value="F:oxidoreductase activity"/>
    <property type="evidence" value="ECO:0007669"/>
    <property type="project" value="InterPro"/>
</dbReference>
<proteinExistence type="predicted"/>
<sequence length="265" mass="30429">GFMLPYRRWFLFTYEQAFRLKCGYNGTLPYWDFSTFNQDLEYDSIFQTMSGNGAPGPHGLAYLDYFGKKVIAEPGSGGSCLYDGPFSSYGVCLSPYSLPTYDNDGYIHSEFLEYRPRCLSRDLNSWNARFLTYEHNEYALRCSDAECFLDRLNAQRAGSEYNFSFDILTGIRFAVGGLQLDPFTAPADPLYYLIMANTDRLWAIWQMQDLEARREKTGGTHTPYNMPPSEVVDTSKYMYMDNAAPSRQVSEFMSPVNGDLCYYYA</sequence>
<evidence type="ECO:0000259" key="3">
    <source>
        <dbReference type="Pfam" id="PF00264"/>
    </source>
</evidence>
<feature type="domain" description="Tyrosinase copper-binding" evidence="3">
    <location>
        <begin position="4"/>
        <end position="207"/>
    </location>
</feature>
<reference evidence="4" key="1">
    <citation type="journal article" date="2020" name="Stud. Mycol.">
        <title>101 Dothideomycetes genomes: a test case for predicting lifestyles and emergence of pathogens.</title>
        <authorList>
            <person name="Haridas S."/>
            <person name="Albert R."/>
            <person name="Binder M."/>
            <person name="Bloem J."/>
            <person name="Labutti K."/>
            <person name="Salamov A."/>
            <person name="Andreopoulos B."/>
            <person name="Baker S."/>
            <person name="Barry K."/>
            <person name="Bills G."/>
            <person name="Bluhm B."/>
            <person name="Cannon C."/>
            <person name="Castanera R."/>
            <person name="Culley D."/>
            <person name="Daum C."/>
            <person name="Ezra D."/>
            <person name="Gonzalez J."/>
            <person name="Henrissat B."/>
            <person name="Kuo A."/>
            <person name="Liang C."/>
            <person name="Lipzen A."/>
            <person name="Lutzoni F."/>
            <person name="Magnuson J."/>
            <person name="Mondo S."/>
            <person name="Nolan M."/>
            <person name="Ohm R."/>
            <person name="Pangilinan J."/>
            <person name="Park H.-J."/>
            <person name="Ramirez L."/>
            <person name="Alfaro M."/>
            <person name="Sun H."/>
            <person name="Tritt A."/>
            <person name="Yoshinaga Y."/>
            <person name="Zwiers L.-H."/>
            <person name="Turgeon B."/>
            <person name="Goodwin S."/>
            <person name="Spatafora J."/>
            <person name="Crous P."/>
            <person name="Grigoriev I."/>
        </authorList>
    </citation>
    <scope>NUCLEOTIDE SEQUENCE</scope>
    <source>
        <strain evidence="4">CBS 207.26</strain>
    </source>
</reference>
<dbReference type="EMBL" id="ML994629">
    <property type="protein sequence ID" value="KAF2186527.1"/>
    <property type="molecule type" value="Genomic_DNA"/>
</dbReference>
<dbReference type="Gene3D" id="1.10.1280.10">
    <property type="entry name" value="Di-copper center containing domain from catechol oxidase"/>
    <property type="match status" value="1"/>
</dbReference>
<feature type="non-terminal residue" evidence="4">
    <location>
        <position position="1"/>
    </location>
</feature>
<keyword evidence="5" id="KW-1185">Reference proteome</keyword>
<gene>
    <name evidence="4" type="ORF">K469DRAFT_572768</name>
</gene>
<dbReference type="Pfam" id="PF00264">
    <property type="entry name" value="Tyrosinase"/>
    <property type="match status" value="1"/>
</dbReference>
<organism evidence="4 5">
    <name type="scientific">Zopfia rhizophila CBS 207.26</name>
    <dbReference type="NCBI Taxonomy" id="1314779"/>
    <lineage>
        <taxon>Eukaryota</taxon>
        <taxon>Fungi</taxon>
        <taxon>Dikarya</taxon>
        <taxon>Ascomycota</taxon>
        <taxon>Pezizomycotina</taxon>
        <taxon>Dothideomycetes</taxon>
        <taxon>Dothideomycetes incertae sedis</taxon>
        <taxon>Zopfiaceae</taxon>
        <taxon>Zopfia</taxon>
    </lineage>
</organism>